<proteinExistence type="predicted"/>
<accession>A0AAE3EGT6</accession>
<feature type="region of interest" description="Disordered" evidence="1">
    <location>
        <begin position="50"/>
        <end position="104"/>
    </location>
</feature>
<feature type="region of interest" description="Disordered" evidence="1">
    <location>
        <begin position="1"/>
        <end position="32"/>
    </location>
</feature>
<keyword evidence="3" id="KW-1185">Reference proteome</keyword>
<dbReference type="RefSeq" id="WP_230752681.1">
    <property type="nucleotide sequence ID" value="NZ_JAINWA010000001.1"/>
</dbReference>
<dbReference type="EMBL" id="JAINWA010000001">
    <property type="protein sequence ID" value="MCD1653568.1"/>
    <property type="molecule type" value="Genomic_DNA"/>
</dbReference>
<evidence type="ECO:0000256" key="1">
    <source>
        <dbReference type="SAM" id="MobiDB-lite"/>
    </source>
</evidence>
<name>A0AAE3EGT6_9SPIR</name>
<reference evidence="2" key="1">
    <citation type="submission" date="2021-08" db="EMBL/GenBank/DDBJ databases">
        <title>Comparative analyses of Brucepasteria parasyntrophica and Teretinema zuelzerae.</title>
        <authorList>
            <person name="Song Y."/>
            <person name="Brune A."/>
        </authorList>
    </citation>
    <scope>NUCLEOTIDE SEQUENCE</scope>
    <source>
        <strain evidence="2">DSM 1903</strain>
    </source>
</reference>
<sequence length="104" mass="11455">MFPDAKKNNLLNEGTSEREAVESGTQWSDPWLSGDRVTKVKEFIFVNQTSSGTGRMESERMKRSGEKTPKGVLQPENSGTGRQPGRSEKPEEQGTLILGNITVS</sequence>
<comment type="caution">
    <text evidence="2">The sequence shown here is derived from an EMBL/GenBank/DDBJ whole genome shotgun (WGS) entry which is preliminary data.</text>
</comment>
<gene>
    <name evidence="2" type="ORF">K7J14_02500</name>
</gene>
<evidence type="ECO:0000313" key="2">
    <source>
        <dbReference type="EMBL" id="MCD1653568.1"/>
    </source>
</evidence>
<feature type="compositionally biased region" description="Basic and acidic residues" evidence="1">
    <location>
        <begin position="56"/>
        <end position="69"/>
    </location>
</feature>
<protein>
    <submittedName>
        <fullName evidence="2">Uncharacterized protein</fullName>
    </submittedName>
</protein>
<organism evidence="2 3">
    <name type="scientific">Teretinema zuelzerae</name>
    <dbReference type="NCBI Taxonomy" id="156"/>
    <lineage>
        <taxon>Bacteria</taxon>
        <taxon>Pseudomonadati</taxon>
        <taxon>Spirochaetota</taxon>
        <taxon>Spirochaetia</taxon>
        <taxon>Spirochaetales</taxon>
        <taxon>Treponemataceae</taxon>
        <taxon>Teretinema</taxon>
    </lineage>
</organism>
<dbReference type="Proteomes" id="UP001198163">
    <property type="component" value="Unassembled WGS sequence"/>
</dbReference>
<evidence type="ECO:0000313" key="3">
    <source>
        <dbReference type="Proteomes" id="UP001198163"/>
    </source>
</evidence>
<dbReference type="AlphaFoldDB" id="A0AAE3EGT6"/>